<dbReference type="SUPFAM" id="SSF48150">
    <property type="entry name" value="DNA-glycosylase"/>
    <property type="match status" value="1"/>
</dbReference>
<comment type="caution">
    <text evidence="3">The sequence shown here is derived from an EMBL/GenBank/DDBJ whole genome shotgun (WGS) entry which is preliminary data.</text>
</comment>
<dbReference type="GO" id="GO:0006285">
    <property type="term" value="P:base-excision repair, AP site formation"/>
    <property type="evidence" value="ECO:0007669"/>
    <property type="project" value="TreeGrafter"/>
</dbReference>
<name>A0A934KDZ2_9BACT</name>
<dbReference type="GO" id="GO:0006307">
    <property type="term" value="P:DNA alkylation repair"/>
    <property type="evidence" value="ECO:0007669"/>
    <property type="project" value="TreeGrafter"/>
</dbReference>
<dbReference type="Gene3D" id="1.10.340.30">
    <property type="entry name" value="Hypothetical protein, domain 2"/>
    <property type="match status" value="1"/>
</dbReference>
<dbReference type="AlphaFoldDB" id="A0A934KDZ2"/>
<gene>
    <name evidence="3" type="ORF">JF888_11240</name>
</gene>
<dbReference type="PANTHER" id="PTHR43003:SF6">
    <property type="entry name" value="DNA GLYCOSYLASE"/>
    <property type="match status" value="1"/>
</dbReference>
<evidence type="ECO:0000256" key="1">
    <source>
        <dbReference type="ARBA" id="ARBA00022763"/>
    </source>
</evidence>
<evidence type="ECO:0000313" key="3">
    <source>
        <dbReference type="EMBL" id="MBJ7603749.1"/>
    </source>
</evidence>
<dbReference type="GO" id="GO:0032131">
    <property type="term" value="F:alkylated DNA binding"/>
    <property type="evidence" value="ECO:0007669"/>
    <property type="project" value="TreeGrafter"/>
</dbReference>
<evidence type="ECO:0000313" key="4">
    <source>
        <dbReference type="Proteomes" id="UP000620075"/>
    </source>
</evidence>
<dbReference type="GO" id="GO:0005737">
    <property type="term" value="C:cytoplasm"/>
    <property type="evidence" value="ECO:0007669"/>
    <property type="project" value="TreeGrafter"/>
</dbReference>
<dbReference type="GO" id="GO:0008725">
    <property type="term" value="F:DNA-3-methyladenine glycosylase activity"/>
    <property type="evidence" value="ECO:0007669"/>
    <property type="project" value="TreeGrafter"/>
</dbReference>
<dbReference type="GO" id="GO:0032993">
    <property type="term" value="C:protein-DNA complex"/>
    <property type="evidence" value="ECO:0007669"/>
    <property type="project" value="TreeGrafter"/>
</dbReference>
<dbReference type="EMBL" id="JAEKNQ010000040">
    <property type="protein sequence ID" value="MBJ7603749.1"/>
    <property type="molecule type" value="Genomic_DNA"/>
</dbReference>
<protein>
    <submittedName>
        <fullName evidence="3">DNA-3-methyladenine glycosylase 2 family protein</fullName>
    </submittedName>
</protein>
<dbReference type="GO" id="GO:0043916">
    <property type="term" value="F:DNA-7-methylguanine glycosylase activity"/>
    <property type="evidence" value="ECO:0007669"/>
    <property type="project" value="TreeGrafter"/>
</dbReference>
<dbReference type="InterPro" id="IPR011257">
    <property type="entry name" value="DNA_glycosylase"/>
</dbReference>
<accession>A0A934KDZ2</accession>
<keyword evidence="1" id="KW-0227">DNA damage</keyword>
<dbReference type="Proteomes" id="UP000620075">
    <property type="component" value="Unassembled WGS sequence"/>
</dbReference>
<keyword evidence="2" id="KW-0234">DNA repair</keyword>
<organism evidence="3 4">
    <name type="scientific">Candidatus Dormiibacter inghamiae</name>
    <dbReference type="NCBI Taxonomy" id="3127013"/>
    <lineage>
        <taxon>Bacteria</taxon>
        <taxon>Bacillati</taxon>
        <taxon>Candidatus Dormiibacterota</taxon>
        <taxon>Candidatus Dormibacteria</taxon>
        <taxon>Candidatus Dormibacterales</taxon>
        <taxon>Candidatus Dormibacteraceae</taxon>
        <taxon>Candidatus Dormiibacter</taxon>
    </lineage>
</organism>
<reference evidence="3 4" key="1">
    <citation type="submission" date="2020-10" db="EMBL/GenBank/DDBJ databases">
        <title>Ca. Dormibacterota MAGs.</title>
        <authorList>
            <person name="Montgomery K."/>
        </authorList>
    </citation>
    <scope>NUCLEOTIDE SEQUENCE [LARGE SCALE GENOMIC DNA]</scope>
    <source>
        <strain evidence="3">SC8811_S16_3</strain>
    </source>
</reference>
<sequence length="303" mass="33148">MQHSARRSFRLPRALDLAATLRPLQRGPLDPTFRFEAGAVWRASRTAAGPARERLWQAPDGSVYVEAWGQGAGWLLEHAAELCGSLDDDSAFRPVDGLVSTLHRRAPGLRLARTQAVWEATAATILEQRVTGLDAWRSWRLLVRRQSEPAPGPGPQLWLPPVPEQVAHMPLHELAGIGVEAKRAATLRRAAALAGRLEETCEVDPPAVRRRLLSVPGLGLWSAAEIARVALGDADTVPVGDYHVPHQVAWALAGEPRGSDERMLELLEPYRGHRGRVLALLNHAGIQAPAYGPRQPLRDISKL</sequence>
<dbReference type="InterPro" id="IPR051912">
    <property type="entry name" value="Alkylbase_DNA_Glycosylase/TA"/>
</dbReference>
<dbReference type="RefSeq" id="WP_338180267.1">
    <property type="nucleotide sequence ID" value="NZ_JAEKNQ010000040.1"/>
</dbReference>
<proteinExistence type="predicted"/>
<evidence type="ECO:0000256" key="2">
    <source>
        <dbReference type="ARBA" id="ARBA00023204"/>
    </source>
</evidence>
<dbReference type="PANTHER" id="PTHR43003">
    <property type="entry name" value="DNA-3-METHYLADENINE GLYCOSYLASE"/>
    <property type="match status" value="1"/>
</dbReference>